<name>A0A953LGK3_SYMTR</name>
<reference evidence="7" key="1">
    <citation type="submission" date="2017-11" db="EMBL/GenBank/DDBJ databases">
        <title>Three new genomes from thermophilic consortium.</title>
        <authorList>
            <person name="Quaggio R."/>
            <person name="Amgarten D."/>
            <person name="Setubal J.C."/>
        </authorList>
    </citation>
    <scope>NUCLEOTIDE SEQUENCE</scope>
    <source>
        <strain evidence="7">ZCTH01-B2</strain>
    </source>
</reference>
<comment type="caution">
    <text evidence="7">The sequence shown here is derived from an EMBL/GenBank/DDBJ whole genome shotgun (WGS) entry which is preliminary data.</text>
</comment>
<dbReference type="Proteomes" id="UP000732377">
    <property type="component" value="Unassembled WGS sequence"/>
</dbReference>
<accession>A0A953LGK3</accession>
<feature type="transmembrane region" description="Helical" evidence="6">
    <location>
        <begin position="96"/>
        <end position="119"/>
    </location>
</feature>
<dbReference type="EMBL" id="PIUK01000021">
    <property type="protein sequence ID" value="MBY6275331.1"/>
    <property type="molecule type" value="Genomic_DNA"/>
</dbReference>
<keyword evidence="4 6" id="KW-1133">Transmembrane helix</keyword>
<dbReference type="OMA" id="GMPFHAF"/>
<evidence type="ECO:0000313" key="8">
    <source>
        <dbReference type="Proteomes" id="UP000732377"/>
    </source>
</evidence>
<keyword evidence="5 6" id="KW-0472">Membrane</keyword>
<dbReference type="GO" id="GO:0005886">
    <property type="term" value="C:plasma membrane"/>
    <property type="evidence" value="ECO:0007669"/>
    <property type="project" value="UniProtKB-SubCell"/>
</dbReference>
<keyword evidence="2" id="KW-1003">Cell membrane</keyword>
<evidence type="ECO:0000256" key="1">
    <source>
        <dbReference type="ARBA" id="ARBA00004651"/>
    </source>
</evidence>
<protein>
    <submittedName>
        <fullName evidence="7">Cytochrome c oxidase assembly protein</fullName>
    </submittedName>
</protein>
<feature type="transmembrane region" description="Helical" evidence="6">
    <location>
        <begin position="170"/>
        <end position="190"/>
    </location>
</feature>
<proteinExistence type="predicted"/>
<feature type="transmembrane region" description="Helical" evidence="6">
    <location>
        <begin position="140"/>
        <end position="158"/>
    </location>
</feature>
<keyword evidence="3 6" id="KW-0812">Transmembrane</keyword>
<evidence type="ECO:0000256" key="4">
    <source>
        <dbReference type="ARBA" id="ARBA00022989"/>
    </source>
</evidence>
<feature type="transmembrane region" description="Helical" evidence="6">
    <location>
        <begin position="68"/>
        <end position="84"/>
    </location>
</feature>
<evidence type="ECO:0000256" key="2">
    <source>
        <dbReference type="ARBA" id="ARBA00022475"/>
    </source>
</evidence>
<organism evidence="7 8">
    <name type="scientific">Symbiobacterium thermophilum</name>
    <dbReference type="NCBI Taxonomy" id="2734"/>
    <lineage>
        <taxon>Bacteria</taxon>
        <taxon>Bacillati</taxon>
        <taxon>Bacillota</taxon>
        <taxon>Clostridia</taxon>
        <taxon>Eubacteriales</taxon>
        <taxon>Symbiobacteriaceae</taxon>
        <taxon>Symbiobacterium</taxon>
    </lineage>
</organism>
<evidence type="ECO:0000313" key="7">
    <source>
        <dbReference type="EMBL" id="MBY6275331.1"/>
    </source>
</evidence>
<gene>
    <name evidence="7" type="ORF">CWE10_03800</name>
</gene>
<dbReference type="Pfam" id="PF09678">
    <property type="entry name" value="Caa3_CtaG"/>
    <property type="match status" value="1"/>
</dbReference>
<comment type="subcellular location">
    <subcellularLocation>
        <location evidence="1">Cell membrane</location>
        <topology evidence="1">Multi-pass membrane protein</topology>
    </subcellularLocation>
</comment>
<evidence type="ECO:0000256" key="3">
    <source>
        <dbReference type="ARBA" id="ARBA00022692"/>
    </source>
</evidence>
<dbReference type="InterPro" id="IPR019108">
    <property type="entry name" value="Caa3_assmbl_CtaG-rel"/>
</dbReference>
<feature type="transmembrane region" description="Helical" evidence="6">
    <location>
        <begin position="256"/>
        <end position="275"/>
    </location>
</feature>
<evidence type="ECO:0000256" key="5">
    <source>
        <dbReference type="ARBA" id="ARBA00023136"/>
    </source>
</evidence>
<sequence>MASPKPGCPPCPAATEGGAPMTADLWAHRFEDLWYPDLLAWTVLLNAAYLLLVNLWRRAFNWGPPVPVWRQVLFCLGLWTVYLSEGTPIHIMSELYLFSVHMVQHTLLTMVMPPLILLGTPEWALRPLLRRPWAKRILRTLVHPVPALLLFNLIYSIWHLPVLYQAILLYHWFHAVQHAILVATALLMWWPVCSPTRELPPLSEPGQMVYVFLAGLAQIAAFAVITFADVVLYPFYEEAPRVFGIDPMSDQQLAGVVMHLASGVIFVFAWILIFFRWVAREDRDATPGPAGPDRATV</sequence>
<dbReference type="AlphaFoldDB" id="A0A953LGK3"/>
<evidence type="ECO:0000256" key="6">
    <source>
        <dbReference type="SAM" id="Phobius"/>
    </source>
</evidence>
<feature type="transmembrane region" description="Helical" evidence="6">
    <location>
        <begin position="38"/>
        <end position="56"/>
    </location>
</feature>
<feature type="transmembrane region" description="Helical" evidence="6">
    <location>
        <begin position="210"/>
        <end position="236"/>
    </location>
</feature>